<protein>
    <submittedName>
        <fullName evidence="1">Acetyl-CoA synthetase-like protein</fullName>
    </submittedName>
</protein>
<dbReference type="Proteomes" id="UP001497680">
    <property type="component" value="Unassembled WGS sequence"/>
</dbReference>
<accession>A0ACC0D8M9</accession>
<evidence type="ECO:0000313" key="1">
    <source>
        <dbReference type="EMBL" id="KAI6089104.1"/>
    </source>
</evidence>
<name>A0ACC0D8M9_9PEZI</name>
<reference evidence="1 2" key="1">
    <citation type="journal article" date="2022" name="New Phytol.">
        <title>Ecological generalism drives hyperdiversity of secondary metabolite gene clusters in xylarialean endophytes.</title>
        <authorList>
            <person name="Franco M.E.E."/>
            <person name="Wisecaver J.H."/>
            <person name="Arnold A.E."/>
            <person name="Ju Y.M."/>
            <person name="Slot J.C."/>
            <person name="Ahrendt S."/>
            <person name="Moore L.P."/>
            <person name="Eastman K.E."/>
            <person name="Scott K."/>
            <person name="Konkel Z."/>
            <person name="Mondo S.J."/>
            <person name="Kuo A."/>
            <person name="Hayes R.D."/>
            <person name="Haridas S."/>
            <person name="Andreopoulos B."/>
            <person name="Riley R."/>
            <person name="LaButti K."/>
            <person name="Pangilinan J."/>
            <person name="Lipzen A."/>
            <person name="Amirebrahimi M."/>
            <person name="Yan J."/>
            <person name="Adam C."/>
            <person name="Keymanesh K."/>
            <person name="Ng V."/>
            <person name="Louie K."/>
            <person name="Northen T."/>
            <person name="Drula E."/>
            <person name="Henrissat B."/>
            <person name="Hsieh H.M."/>
            <person name="Youens-Clark K."/>
            <person name="Lutzoni F."/>
            <person name="Miadlikowska J."/>
            <person name="Eastwood D.C."/>
            <person name="Hamelin R.C."/>
            <person name="Grigoriev I.V."/>
            <person name="U'Ren J.M."/>
        </authorList>
    </citation>
    <scope>NUCLEOTIDE SEQUENCE [LARGE SCALE GENOMIC DNA]</scope>
    <source>
        <strain evidence="1 2">ER1909</strain>
    </source>
</reference>
<proteinExistence type="predicted"/>
<evidence type="ECO:0000313" key="2">
    <source>
        <dbReference type="Proteomes" id="UP001497680"/>
    </source>
</evidence>
<comment type="caution">
    <text evidence="1">The sequence shown here is derived from an EMBL/GenBank/DDBJ whole genome shotgun (WGS) entry which is preliminary data.</text>
</comment>
<dbReference type="EMBL" id="MU394297">
    <property type="protein sequence ID" value="KAI6089104.1"/>
    <property type="molecule type" value="Genomic_DNA"/>
</dbReference>
<keyword evidence="2" id="KW-1185">Reference proteome</keyword>
<organism evidence="1 2">
    <name type="scientific">Hypoxylon rubiginosum</name>
    <dbReference type="NCBI Taxonomy" id="110542"/>
    <lineage>
        <taxon>Eukaryota</taxon>
        <taxon>Fungi</taxon>
        <taxon>Dikarya</taxon>
        <taxon>Ascomycota</taxon>
        <taxon>Pezizomycotina</taxon>
        <taxon>Sordariomycetes</taxon>
        <taxon>Xylariomycetidae</taxon>
        <taxon>Xylariales</taxon>
        <taxon>Hypoxylaceae</taxon>
        <taxon>Hypoxylon</taxon>
    </lineage>
</organism>
<sequence>MESKFRSLVLSGYKLVGRQPLSHVLHYRPHAYGVVASRASRRTLSHRGLQRRDLTTSGLSYVEGPSEPPLLIHTIPEHFAEIVSQHGDRPAAIFRPPAAPSDSAKPETISLTYEALDEISNRVAQSLQSMGVKKGDRVAVSLGNVPEHVVMTYALFKLGAILVPLNPTFNDLQLSAALSKLGVEVLVIGAVTDLAYKPGRGRSNFNLLKALVPDLTRSKVESPTVPSLKKIVLVNNTLSHPSVEFPPLQDLRALTPYETLHLSFSSTSSSRSVTLDAPLSSADTINIQFTSGTTSQPKAAMLSHTSILNNGRLIASRMGLDPLDRIVCPPPLFHCFGSVLGLMATATTGAAILFPSPAFDPAAALRMAAEHAATGLYGVPTMFAAELELLADPAFAATLPLQKEEAFKYLRKGIAAGSSVPAPLMRRLRDALGLEDLVICYGMTETAPVSCMTSPLDPADLRTSTVGRAMPHTTVKIVAPHDRSSIVPRGERGELAASGYLVMQGYYGEPGQTAEDLLVEGGGRRWMYSGDEARMDEAGFVEITGRIKDLIIRAGENIHPFEVECAILQHRLVREASVVGVPDERYGEVVGAFVAVHDGVVTMNDEGDEDMVVVGVGKPDAKKAVLTRQEVRDWVKRNLSGHLVPKYVFWMDEFPKTASGKIQKYKLREMAKELVDRHK</sequence>
<gene>
    <name evidence="1" type="ORF">F4821DRAFT_232070</name>
</gene>